<accession>A0A813NZ36</accession>
<feature type="compositionally biased region" description="Polar residues" evidence="1">
    <location>
        <begin position="56"/>
        <end position="71"/>
    </location>
</feature>
<keyword evidence="4" id="KW-1185">Reference proteome</keyword>
<evidence type="ECO:0000313" key="3">
    <source>
        <dbReference type="EMBL" id="CAF0746645.1"/>
    </source>
</evidence>
<evidence type="ECO:0000313" key="2">
    <source>
        <dbReference type="EMBL" id="CAF0725723.1"/>
    </source>
</evidence>
<sequence length="337" mass="37967">MIPVLRSIDGLLNRFDELSQRHASFISDFEKNITDIENPLRDVTRDEEEQRKTAESLLTTSTENFDQTGSFGNVEDFNRRITKSRTHNRPPSYSSNDTNSFYNRVPSRSSLATTESAPPPRTSTLTTRPVIGKTSTSQSVTSTSIQNLNQPKVRLTTKIKPKIIPESLPTTRQYPRSPITTFTMETAIRLSRPKTCDQSLDQRVSSKRVHRRLKSNQNTKNEASESSVISVSLASSLKSSPNKRINPTTIKTSSKKLKADNRFATDNSKRIPMSNYPRPAIVLVPPPTVYLTFPMQPELRSSRVVVLPKATTTKRPINISTKNRSVIPPKRLIQLMT</sequence>
<name>A0A813NZ36_9BILA</name>
<dbReference type="AlphaFoldDB" id="A0A813NZ36"/>
<feature type="region of interest" description="Disordered" evidence="1">
    <location>
        <begin position="205"/>
        <end position="226"/>
    </location>
</feature>
<feature type="region of interest" description="Disordered" evidence="1">
    <location>
        <begin position="40"/>
        <end position="145"/>
    </location>
</feature>
<evidence type="ECO:0000256" key="1">
    <source>
        <dbReference type="SAM" id="MobiDB-lite"/>
    </source>
</evidence>
<proteinExistence type="predicted"/>
<dbReference type="EMBL" id="CAJNOL010000016">
    <property type="protein sequence ID" value="CAF0746645.1"/>
    <property type="molecule type" value="Genomic_DNA"/>
</dbReference>
<feature type="compositionally biased region" description="Low complexity" evidence="1">
    <location>
        <begin position="122"/>
        <end position="144"/>
    </location>
</feature>
<dbReference type="Proteomes" id="UP000663854">
    <property type="component" value="Unassembled WGS sequence"/>
</dbReference>
<evidence type="ECO:0000313" key="4">
    <source>
        <dbReference type="Proteomes" id="UP000663870"/>
    </source>
</evidence>
<comment type="caution">
    <text evidence="3">The sequence shown here is derived from an EMBL/GenBank/DDBJ whole genome shotgun (WGS) entry which is preliminary data.</text>
</comment>
<reference evidence="3" key="1">
    <citation type="submission" date="2021-02" db="EMBL/GenBank/DDBJ databases">
        <authorList>
            <person name="Nowell W R."/>
        </authorList>
    </citation>
    <scope>NUCLEOTIDE SEQUENCE</scope>
</reference>
<gene>
    <name evidence="3" type="ORF">JXQ802_LOCUS1441</name>
    <name evidence="2" type="ORF">PYM288_LOCUS561</name>
</gene>
<organism evidence="3 4">
    <name type="scientific">Rotaria sordida</name>
    <dbReference type="NCBI Taxonomy" id="392033"/>
    <lineage>
        <taxon>Eukaryota</taxon>
        <taxon>Metazoa</taxon>
        <taxon>Spiralia</taxon>
        <taxon>Gnathifera</taxon>
        <taxon>Rotifera</taxon>
        <taxon>Eurotatoria</taxon>
        <taxon>Bdelloidea</taxon>
        <taxon>Philodinida</taxon>
        <taxon>Philodinidae</taxon>
        <taxon>Rotaria</taxon>
    </lineage>
</organism>
<feature type="compositionally biased region" description="Basic residues" evidence="1">
    <location>
        <begin position="205"/>
        <end position="214"/>
    </location>
</feature>
<feature type="compositionally biased region" description="Basic and acidic residues" evidence="1">
    <location>
        <begin position="40"/>
        <end position="54"/>
    </location>
</feature>
<dbReference type="Proteomes" id="UP000663870">
    <property type="component" value="Unassembled WGS sequence"/>
</dbReference>
<protein>
    <submittedName>
        <fullName evidence="3">Uncharacterized protein</fullName>
    </submittedName>
</protein>
<feature type="compositionally biased region" description="Polar residues" evidence="1">
    <location>
        <begin position="89"/>
        <end position="116"/>
    </location>
</feature>
<dbReference type="EMBL" id="CAJNOH010000002">
    <property type="protein sequence ID" value="CAF0725723.1"/>
    <property type="molecule type" value="Genomic_DNA"/>
</dbReference>